<dbReference type="RefSeq" id="WP_044499132.1">
    <property type="nucleotide sequence ID" value="NZ_LK391969.1"/>
</dbReference>
<dbReference type="OrthoDB" id="6850335at2"/>
<dbReference type="EMBL" id="LM997413">
    <property type="protein sequence ID" value="CEA04370.1"/>
    <property type="molecule type" value="Genomic_DNA"/>
</dbReference>
<gene>
    <name evidence="1" type="ORF">BN1049_01499</name>
</gene>
<dbReference type="EMBL" id="LK391969">
    <property type="protein sequence ID" value="CEF26566.1"/>
    <property type="molecule type" value="Genomic_DNA"/>
</dbReference>
<accession>A0A078MDN1</accession>
<reference evidence="1" key="1">
    <citation type="submission" date="2014-07" db="EMBL/GenBank/DDBJ databases">
        <authorList>
            <person name="Urmite Genomes Urmite Genomes"/>
        </authorList>
    </citation>
    <scope>NUCLEOTIDE SEQUENCE</scope>
    <source>
        <strain evidence="1">12M76_air</strain>
    </source>
</reference>
<dbReference type="AlphaFoldDB" id="A0A078MDN1"/>
<dbReference type="PATRIC" id="fig|1461581.3.peg.1476"/>
<evidence type="ECO:0000313" key="1">
    <source>
        <dbReference type="EMBL" id="CEA04370.1"/>
    </source>
</evidence>
<proteinExistence type="predicted"/>
<sequence length="201" mass="22232">MNAKTGLRIGTWSLVVVVCFFAFGKWLGGQDSDTPRQLAWLQTYQQSLWMPVQQRTLTLAAVQRTLGEGSLWMISAEGEPRLVSRHQLESDDRHWRVQAVIALDEQQTASLVEAQAWQPGSADQAVSPAVAQALAGYPVERLSMLVDEPLPLGYIAGSFGPPEVRMPVEQGEAWVYPRQGVVVAVNEEHAHSIMFGLRDIP</sequence>
<protein>
    <submittedName>
        <fullName evidence="1">Uncharacterized protein</fullName>
    </submittedName>
</protein>
<name>A0A078MDN1_9PSED</name>
<organism evidence="1">
    <name type="scientific">Pseudomonas saudimassiliensis</name>
    <dbReference type="NCBI Taxonomy" id="1461581"/>
    <lineage>
        <taxon>Bacteria</taxon>
        <taxon>Pseudomonadati</taxon>
        <taxon>Pseudomonadota</taxon>
        <taxon>Gammaproteobacteria</taxon>
        <taxon>Pseudomonadales</taxon>
        <taxon>Pseudomonadaceae</taxon>
        <taxon>Pseudomonas</taxon>
    </lineage>
</organism>